<reference evidence="7" key="1">
    <citation type="submission" date="2021-01" db="EMBL/GenBank/DDBJ databases">
        <authorList>
            <person name="Corre E."/>
            <person name="Pelletier E."/>
            <person name="Niang G."/>
            <person name="Scheremetjew M."/>
            <person name="Finn R."/>
            <person name="Kale V."/>
            <person name="Holt S."/>
            <person name="Cochrane G."/>
            <person name="Meng A."/>
            <person name="Brown T."/>
            <person name="Cohen L."/>
        </authorList>
    </citation>
    <scope>NUCLEOTIDE SEQUENCE</scope>
    <source>
        <strain evidence="7">379</strain>
    </source>
</reference>
<dbReference type="GO" id="GO:0071051">
    <property type="term" value="P:poly(A)-dependent snoRNA 3'-end processing"/>
    <property type="evidence" value="ECO:0007669"/>
    <property type="project" value="TreeGrafter"/>
</dbReference>
<dbReference type="GO" id="GO:0000177">
    <property type="term" value="C:cytoplasmic exosome (RNase complex)"/>
    <property type="evidence" value="ECO:0007669"/>
    <property type="project" value="TreeGrafter"/>
</dbReference>
<dbReference type="GO" id="GO:0016075">
    <property type="term" value="P:rRNA catabolic process"/>
    <property type="evidence" value="ECO:0007669"/>
    <property type="project" value="TreeGrafter"/>
</dbReference>
<keyword evidence="5" id="KW-0271">Exosome</keyword>
<comment type="similarity">
    <text evidence="3">Belongs to the RNase PH family.</text>
</comment>
<accession>A0A6S9TR39</accession>
<name>A0A6S9TR39_EMIHU</name>
<evidence type="ECO:0000256" key="1">
    <source>
        <dbReference type="ARBA" id="ARBA00004496"/>
    </source>
</evidence>
<dbReference type="EMBL" id="HBIR01011284">
    <property type="protein sequence ID" value="CAE0535156.1"/>
    <property type="molecule type" value="Transcribed_RNA"/>
</dbReference>
<evidence type="ECO:0000256" key="2">
    <source>
        <dbReference type="ARBA" id="ARBA00004604"/>
    </source>
</evidence>
<dbReference type="FunFam" id="3.30.230.70:FF:000004">
    <property type="entry name" value="Exosome complex component Rrp41"/>
    <property type="match status" value="1"/>
</dbReference>
<dbReference type="SUPFAM" id="SSF55666">
    <property type="entry name" value="Ribonuclease PH domain 2-like"/>
    <property type="match status" value="1"/>
</dbReference>
<dbReference type="CDD" id="cd11370">
    <property type="entry name" value="RNase_PH_RRP41"/>
    <property type="match status" value="1"/>
</dbReference>
<dbReference type="GO" id="GO:0003723">
    <property type="term" value="F:RNA binding"/>
    <property type="evidence" value="ECO:0007669"/>
    <property type="project" value="TreeGrafter"/>
</dbReference>
<dbReference type="Pfam" id="PF01138">
    <property type="entry name" value="RNase_PH"/>
    <property type="match status" value="1"/>
</dbReference>
<keyword evidence="4" id="KW-0963">Cytoplasm</keyword>
<dbReference type="Gene3D" id="3.30.230.70">
    <property type="entry name" value="GHMP Kinase, N-terminal domain"/>
    <property type="match status" value="1"/>
</dbReference>
<organism evidence="7">
    <name type="scientific">Emiliania huxleyi</name>
    <name type="common">Coccolithophore</name>
    <name type="synonym">Pontosphaera huxleyi</name>
    <dbReference type="NCBI Taxonomy" id="2903"/>
    <lineage>
        <taxon>Eukaryota</taxon>
        <taxon>Haptista</taxon>
        <taxon>Haptophyta</taxon>
        <taxon>Prymnesiophyceae</taxon>
        <taxon>Isochrysidales</taxon>
        <taxon>Noelaerhabdaceae</taxon>
        <taxon>Emiliania</taxon>
    </lineage>
</organism>
<evidence type="ECO:0000259" key="6">
    <source>
        <dbReference type="Pfam" id="PF01138"/>
    </source>
</evidence>
<dbReference type="GO" id="GO:0071028">
    <property type="term" value="P:nuclear mRNA surveillance"/>
    <property type="evidence" value="ECO:0007669"/>
    <property type="project" value="TreeGrafter"/>
</dbReference>
<dbReference type="SUPFAM" id="SSF54211">
    <property type="entry name" value="Ribosomal protein S5 domain 2-like"/>
    <property type="match status" value="1"/>
</dbReference>
<evidence type="ECO:0000256" key="3">
    <source>
        <dbReference type="ARBA" id="ARBA00006678"/>
    </source>
</evidence>
<dbReference type="InterPro" id="IPR050080">
    <property type="entry name" value="RNase_PH"/>
</dbReference>
<evidence type="ECO:0000313" key="7">
    <source>
        <dbReference type="EMBL" id="CAE0535156.1"/>
    </source>
</evidence>
<dbReference type="GO" id="GO:0005730">
    <property type="term" value="C:nucleolus"/>
    <property type="evidence" value="ECO:0007669"/>
    <property type="project" value="UniProtKB-SubCell"/>
</dbReference>
<evidence type="ECO:0000256" key="5">
    <source>
        <dbReference type="ARBA" id="ARBA00022835"/>
    </source>
</evidence>
<dbReference type="InterPro" id="IPR027408">
    <property type="entry name" value="PNPase/RNase_PH_dom_sf"/>
</dbReference>
<dbReference type="GO" id="GO:0000176">
    <property type="term" value="C:nuclear exosome (RNase complex)"/>
    <property type="evidence" value="ECO:0007669"/>
    <property type="project" value="TreeGrafter"/>
</dbReference>
<evidence type="ECO:0000256" key="4">
    <source>
        <dbReference type="ARBA" id="ARBA00022490"/>
    </source>
</evidence>
<feature type="domain" description="Exoribonuclease phosphorolytic" evidence="6">
    <location>
        <begin position="24"/>
        <end position="152"/>
    </location>
</feature>
<protein>
    <recommendedName>
        <fullName evidence="6">Exoribonuclease phosphorolytic domain-containing protein</fullName>
    </recommendedName>
</protein>
<gene>
    <name evidence="7" type="ORF">EHUX00137_LOCUS8131</name>
</gene>
<dbReference type="PANTHER" id="PTHR11953:SF0">
    <property type="entry name" value="EXOSOME COMPLEX COMPONENT RRP41"/>
    <property type="match status" value="1"/>
</dbReference>
<dbReference type="AlphaFoldDB" id="A0A6S9TR39"/>
<proteinExistence type="inferred from homology"/>
<sequence>MKGGPANEFISPEGLRVDGRRAGEVRRIRCRMGALRADGSAYLEQGSTKVLVRVSGPREVARRAKASHDAALLTCEFTALPFAGGQHRPQGRGDRNAAEIALCVRQVFEKIVQVQLYPRAQIDIAISLLQADGDARAAAINATSLALIDAGIAMEEVVCACSAGLAGGACLVDLNGQEGGGCPEAVVALLPRSGALSLVQLEARIPLASLDEVLHTAAQGCRQVHEVLQATAEVHAQALLHSRGNFST</sequence>
<dbReference type="PANTHER" id="PTHR11953">
    <property type="entry name" value="EXOSOME COMPLEX COMPONENT"/>
    <property type="match status" value="1"/>
</dbReference>
<dbReference type="InterPro" id="IPR020568">
    <property type="entry name" value="Ribosomal_Su5_D2-typ_SF"/>
</dbReference>
<dbReference type="InterPro" id="IPR036345">
    <property type="entry name" value="ExoRNase_PH_dom2_sf"/>
</dbReference>
<dbReference type="GO" id="GO:0034475">
    <property type="term" value="P:U4 snRNA 3'-end processing"/>
    <property type="evidence" value="ECO:0007669"/>
    <property type="project" value="TreeGrafter"/>
</dbReference>
<dbReference type="InterPro" id="IPR001247">
    <property type="entry name" value="ExoRNase_PH_dom1"/>
</dbReference>
<comment type="subcellular location">
    <subcellularLocation>
        <location evidence="1">Cytoplasm</location>
    </subcellularLocation>
    <subcellularLocation>
        <location evidence="2">Nucleus</location>
        <location evidence="2">Nucleolus</location>
    </subcellularLocation>
</comment>